<gene>
    <name evidence="4" type="ORF">E1269_27480</name>
</gene>
<evidence type="ECO:0000313" key="4">
    <source>
        <dbReference type="EMBL" id="TDD99064.1"/>
    </source>
</evidence>
<dbReference type="Proteomes" id="UP000294739">
    <property type="component" value="Unassembled WGS sequence"/>
</dbReference>
<dbReference type="InterPro" id="IPR051918">
    <property type="entry name" value="STPP_CPPED1"/>
</dbReference>
<feature type="compositionally biased region" description="Polar residues" evidence="1">
    <location>
        <begin position="1291"/>
        <end position="1300"/>
    </location>
</feature>
<evidence type="ECO:0000313" key="5">
    <source>
        <dbReference type="Proteomes" id="UP000294739"/>
    </source>
</evidence>
<proteinExistence type="predicted"/>
<dbReference type="OrthoDB" id="9772095at2"/>
<dbReference type="PROSITE" id="PS51318">
    <property type="entry name" value="TAT"/>
    <property type="match status" value="1"/>
</dbReference>
<dbReference type="RefSeq" id="WP_131900636.1">
    <property type="nucleotide sequence ID" value="NZ_SMKZ01000060.1"/>
</dbReference>
<dbReference type="InterPro" id="IPR006311">
    <property type="entry name" value="TAT_signal"/>
</dbReference>
<evidence type="ECO:0000256" key="2">
    <source>
        <dbReference type="SAM" id="SignalP"/>
    </source>
</evidence>
<keyword evidence="2" id="KW-0732">Signal</keyword>
<dbReference type="PANTHER" id="PTHR43143">
    <property type="entry name" value="METALLOPHOSPHOESTERASE, CALCINEURIN SUPERFAMILY"/>
    <property type="match status" value="1"/>
</dbReference>
<feature type="domain" description="Calcineurin-like phosphoesterase" evidence="3">
    <location>
        <begin position="891"/>
        <end position="1127"/>
    </location>
</feature>
<feature type="compositionally biased region" description="Low complexity" evidence="1">
    <location>
        <begin position="46"/>
        <end position="55"/>
    </location>
</feature>
<name>A0A4R5CNB2_9ACTN</name>
<accession>A0A4R5CNB2</accession>
<organism evidence="4 5">
    <name type="scientific">Jiangella asiatica</name>
    <dbReference type="NCBI Taxonomy" id="2530372"/>
    <lineage>
        <taxon>Bacteria</taxon>
        <taxon>Bacillati</taxon>
        <taxon>Actinomycetota</taxon>
        <taxon>Actinomycetes</taxon>
        <taxon>Jiangellales</taxon>
        <taxon>Jiangellaceae</taxon>
        <taxon>Jiangella</taxon>
    </lineage>
</organism>
<feature type="region of interest" description="Disordered" evidence="1">
    <location>
        <begin position="34"/>
        <end position="55"/>
    </location>
</feature>
<dbReference type="InParanoid" id="A0A4R5CNB2"/>
<sequence length="1329" mass="140189">MTQLPRHGRTRRAGLVGAATTAALAATLFSTAWPASSATAPPPGATDPASADEASAAELPTLTPADGSYLEGTVTVAAEPAVAGDDVTGLAIDGTELDATPTTGVSHLSFDVGSNSTEARYGNYVLVNEEHRIELGDSVSERVRLEIPNEHLVAGENTVEVFAGTITTSCGVNHDDFVLSDFSLELLGEVADGSTNEFNYAFGDGSCGSNTSLLLSARLVFVVERDPQATTGLSAQVDTTTLANGQHQVVATTASGSAVTHNVTVNNAPAGAPQLTPADGTLTNGTQPVFATFPADASGAVPTLTVDGAEPPTRATLGTGVASFSFDVGTNSIDARFHNHLLVNGKRLELGGDFVSERVEFTIPNQYLVPGENVITLVTGARQESCGANRDDFTIAALDLALADGTATGQDIAASYVMGDGSCGTSTTALREVDLHYVIDAPTSHLRQTLGAGLAVVSFDVATNSIEARYHNYLLINGMRVDLGGDYVSERVDITIPNEWLMPGWNTIDLVTGTFEASCGANRDDFAISDITLTPAAGTATAQRQQPSYGMGDGNCGSTVNPLREVDLHFLVDAPERGVRADVDTTALADGEHTITATSTTGEVATRVLVTDNTAPEVTASTPADGETITSSVVLGVEIEDASGVLTGPDVTLDGQPVALGDLVGPGLAPGAHTLAVTGTDVLGNAASREIVFTSAGIPDVPAELAPSSGSTDVSESVTLSARVAEPGGGDVTATFSQAEVFTADRAWQGTTTSVPSTLRVEGERPVPTRGLAPLDGQTLQAPSGRDVTYQRYDITVRGPVDSSVLRWEGVVDPERLATLHVWNLRTESWEVLSLARGAVEGNTVLSASVGEEYIDRRQVHVMVTAEDPFADDIEPGDPDGFADPASYDFSIVHFTDTQYISEGAVEQETAEERAVWASAYEGIVDWIVDNAEERKISYVAHTGDIIENNTRVPATDAMRQQVIGEFEFSSSQQGVLDDAGVPNGVIAGNHDNQSGTETGPSALYNQYYGPGRYAGADDQWEHAEYGGPWREGDNQNHYDLFTAGGLDFVVVGLSYGVTREEVDWANSIFERFPDRNGILLTHDYLRPSADVDGRNATLSERDGAALYQQVVEANPNVFLILAGHHHGVGTNVKPQVGEVGRGVVELLADYQFYTVSADRLGLTEIGGYNPTDQLQFGASFFRLLQFDVERSEMIVDTYSPLLDEFGATEYDTEGRYNGLEDNMVLPVDLQTRATTFQTDSLALYTPTQVIGEATVASGEVASASWAGLTPSTTYAWIVTARSSGGGVTAAQPSVFTTTDTRGRPGAWGPDSPLWRYFEPLQSDETTSP</sequence>
<evidence type="ECO:0000256" key="1">
    <source>
        <dbReference type="SAM" id="MobiDB-lite"/>
    </source>
</evidence>
<dbReference type="Pfam" id="PF00149">
    <property type="entry name" value="Metallophos"/>
    <property type="match status" value="1"/>
</dbReference>
<protein>
    <recommendedName>
        <fullName evidence="3">Calcineurin-like phosphoesterase domain-containing protein</fullName>
    </recommendedName>
</protein>
<evidence type="ECO:0000259" key="3">
    <source>
        <dbReference type="Pfam" id="PF00149"/>
    </source>
</evidence>
<dbReference type="Gene3D" id="3.60.21.10">
    <property type="match status" value="1"/>
</dbReference>
<dbReference type="InterPro" id="IPR004843">
    <property type="entry name" value="Calcineurin-like_PHP"/>
</dbReference>
<dbReference type="SUPFAM" id="SSF56300">
    <property type="entry name" value="Metallo-dependent phosphatases"/>
    <property type="match status" value="1"/>
</dbReference>
<feature type="signal peptide" evidence="2">
    <location>
        <begin position="1"/>
        <end position="25"/>
    </location>
</feature>
<feature type="region of interest" description="Disordered" evidence="1">
    <location>
        <begin position="1289"/>
        <end position="1314"/>
    </location>
</feature>
<feature type="chain" id="PRO_5039496211" description="Calcineurin-like phosphoesterase domain-containing protein" evidence="2">
    <location>
        <begin position="26"/>
        <end position="1329"/>
    </location>
</feature>
<comment type="caution">
    <text evidence="4">The sequence shown here is derived from an EMBL/GenBank/DDBJ whole genome shotgun (WGS) entry which is preliminary data.</text>
</comment>
<dbReference type="InterPro" id="IPR029052">
    <property type="entry name" value="Metallo-depent_PP-like"/>
</dbReference>
<dbReference type="EMBL" id="SMKZ01000060">
    <property type="protein sequence ID" value="TDD99064.1"/>
    <property type="molecule type" value="Genomic_DNA"/>
</dbReference>
<dbReference type="GO" id="GO:0016787">
    <property type="term" value="F:hydrolase activity"/>
    <property type="evidence" value="ECO:0007669"/>
    <property type="project" value="InterPro"/>
</dbReference>
<reference evidence="4 5" key="1">
    <citation type="submission" date="2019-03" db="EMBL/GenBank/DDBJ databases">
        <title>Draft genome sequences of novel Actinobacteria.</title>
        <authorList>
            <person name="Sahin N."/>
            <person name="Ay H."/>
            <person name="Saygin H."/>
        </authorList>
    </citation>
    <scope>NUCLEOTIDE SEQUENCE [LARGE SCALE GENOMIC DNA]</scope>
    <source>
        <strain evidence="4 5">5K138</strain>
    </source>
</reference>
<keyword evidence="5" id="KW-1185">Reference proteome</keyword>
<dbReference type="PANTHER" id="PTHR43143:SF5">
    <property type="entry name" value="SECRETED PROTEIN"/>
    <property type="match status" value="1"/>
</dbReference>